<organism evidence="1 2">
    <name type="scientific">Ancylobacter mangrovi</name>
    <dbReference type="NCBI Taxonomy" id="2972472"/>
    <lineage>
        <taxon>Bacteria</taxon>
        <taxon>Pseudomonadati</taxon>
        <taxon>Pseudomonadota</taxon>
        <taxon>Alphaproteobacteria</taxon>
        <taxon>Hyphomicrobiales</taxon>
        <taxon>Xanthobacteraceae</taxon>
        <taxon>Ancylobacter</taxon>
    </lineage>
</organism>
<accession>A0A9X2PGB7</accession>
<dbReference type="RefSeq" id="WP_258730959.1">
    <property type="nucleotide sequence ID" value="NZ_JANTHZ010000001.1"/>
</dbReference>
<protein>
    <submittedName>
        <fullName evidence="1">Uncharacterized protein</fullName>
    </submittedName>
</protein>
<gene>
    <name evidence="1" type="ORF">NVS89_02785</name>
</gene>
<evidence type="ECO:0000313" key="1">
    <source>
        <dbReference type="EMBL" id="MCS0494008.1"/>
    </source>
</evidence>
<reference evidence="1" key="1">
    <citation type="submission" date="2022-08" db="EMBL/GenBank/DDBJ databases">
        <authorList>
            <person name="Li F."/>
        </authorList>
    </citation>
    <scope>NUCLEOTIDE SEQUENCE</scope>
    <source>
        <strain evidence="1">MQZ15Z-1</strain>
    </source>
</reference>
<sequence length="87" mass="9535">MTDELDVALLDLCMCQAWKQIPPEIKETYGAVNPRELRLKLAHAVIEGAKIFAGDPDKIVAFALFTLPSLPSAFGRPHPASPRHLDA</sequence>
<comment type="caution">
    <text evidence="1">The sequence shown here is derived from an EMBL/GenBank/DDBJ whole genome shotgun (WGS) entry which is preliminary data.</text>
</comment>
<evidence type="ECO:0000313" key="2">
    <source>
        <dbReference type="Proteomes" id="UP001151088"/>
    </source>
</evidence>
<keyword evidence="2" id="KW-1185">Reference proteome</keyword>
<dbReference type="AlphaFoldDB" id="A0A9X2PGB7"/>
<dbReference type="Proteomes" id="UP001151088">
    <property type="component" value="Unassembled WGS sequence"/>
</dbReference>
<proteinExistence type="predicted"/>
<dbReference type="EMBL" id="JANTHZ010000001">
    <property type="protein sequence ID" value="MCS0494008.1"/>
    <property type="molecule type" value="Genomic_DNA"/>
</dbReference>
<name>A0A9X2PGB7_9HYPH</name>